<reference evidence="1" key="1">
    <citation type="journal article" date="2021" name="Nat. Commun.">
        <title>Genetic determinants of endophytism in the Arabidopsis root mycobiome.</title>
        <authorList>
            <person name="Mesny F."/>
            <person name="Miyauchi S."/>
            <person name="Thiergart T."/>
            <person name="Pickel B."/>
            <person name="Atanasova L."/>
            <person name="Karlsson M."/>
            <person name="Huettel B."/>
            <person name="Barry K.W."/>
            <person name="Haridas S."/>
            <person name="Chen C."/>
            <person name="Bauer D."/>
            <person name="Andreopoulos W."/>
            <person name="Pangilinan J."/>
            <person name="LaButti K."/>
            <person name="Riley R."/>
            <person name="Lipzen A."/>
            <person name="Clum A."/>
            <person name="Drula E."/>
            <person name="Henrissat B."/>
            <person name="Kohler A."/>
            <person name="Grigoriev I.V."/>
            <person name="Martin F.M."/>
            <person name="Hacquard S."/>
        </authorList>
    </citation>
    <scope>NUCLEOTIDE SEQUENCE</scope>
    <source>
        <strain evidence="1">MPI-CAGE-AT-0147</strain>
    </source>
</reference>
<dbReference type="EMBL" id="JAGMUV010000004">
    <property type="protein sequence ID" value="KAH7161210.1"/>
    <property type="molecule type" value="Genomic_DNA"/>
</dbReference>
<keyword evidence="2" id="KW-1185">Reference proteome</keyword>
<protein>
    <submittedName>
        <fullName evidence="1">Uncharacterized protein</fullName>
    </submittedName>
</protein>
<name>A0A9P9FHJ7_9HYPO</name>
<accession>A0A9P9FHJ7</accession>
<proteinExistence type="predicted"/>
<evidence type="ECO:0000313" key="2">
    <source>
        <dbReference type="Proteomes" id="UP000738349"/>
    </source>
</evidence>
<gene>
    <name evidence="1" type="ORF">EDB81DRAFT_336052</name>
</gene>
<evidence type="ECO:0000313" key="1">
    <source>
        <dbReference type="EMBL" id="KAH7161210.1"/>
    </source>
</evidence>
<comment type="caution">
    <text evidence="1">The sequence shown here is derived from an EMBL/GenBank/DDBJ whole genome shotgun (WGS) entry which is preliminary data.</text>
</comment>
<organism evidence="1 2">
    <name type="scientific">Dactylonectria macrodidyma</name>
    <dbReference type="NCBI Taxonomy" id="307937"/>
    <lineage>
        <taxon>Eukaryota</taxon>
        <taxon>Fungi</taxon>
        <taxon>Dikarya</taxon>
        <taxon>Ascomycota</taxon>
        <taxon>Pezizomycotina</taxon>
        <taxon>Sordariomycetes</taxon>
        <taxon>Hypocreomycetidae</taxon>
        <taxon>Hypocreales</taxon>
        <taxon>Nectriaceae</taxon>
        <taxon>Dactylonectria</taxon>
    </lineage>
</organism>
<dbReference type="Proteomes" id="UP000738349">
    <property type="component" value="Unassembled WGS sequence"/>
</dbReference>
<dbReference type="AlphaFoldDB" id="A0A9P9FHJ7"/>
<sequence length="222" mass="24793">MLRAGIGSFVRVLSSLTPNCKYPVPGKIIGILASLPSHLNVTPSAYGHQTLPVWAGWFDARPSPGAGDLKPVGLALSHDANLRNRSRKSCTVHFEHLCLLEFLWTHRGHLITGCCSNPHSPRRDASLSISQAVVDTQCRSLQGATLFPPRRQKRRLKTHSHLYHTRDFPDLPRWLRGLAPFVPVAQNHLKPPRELSTQLSVAKSSHHSTLPHFRSCQAAYYR</sequence>